<dbReference type="CDD" id="cd02440">
    <property type="entry name" value="AdoMet_MTases"/>
    <property type="match status" value="1"/>
</dbReference>
<dbReference type="OrthoDB" id="9791837at2"/>
<dbReference type="InterPro" id="IPR029063">
    <property type="entry name" value="SAM-dependent_MTases_sf"/>
</dbReference>
<evidence type="ECO:0000256" key="2">
    <source>
        <dbReference type="ARBA" id="ARBA00022679"/>
    </source>
</evidence>
<reference evidence="5 6" key="1">
    <citation type="submission" date="2019-10" db="EMBL/GenBank/DDBJ databases">
        <title>Prolixibacter strains distinguished by the presence of nitrate reductase genes were adept at nitrate-dependent anaerobic corrosion of metallic iron and carbon steel.</title>
        <authorList>
            <person name="Iino T."/>
            <person name="Shono N."/>
            <person name="Ito K."/>
            <person name="Nakamura R."/>
            <person name="Sueoka K."/>
            <person name="Harayama S."/>
            <person name="Ohkuma M."/>
        </authorList>
    </citation>
    <scope>NUCLEOTIDE SEQUENCE [LARGE SCALE GENOMIC DNA]</scope>
    <source>
        <strain evidence="5 6">JCM 13498</strain>
    </source>
</reference>
<dbReference type="AlphaFoldDB" id="A0A5M4AV04"/>
<keyword evidence="2 5" id="KW-0808">Transferase</keyword>
<dbReference type="EMBL" id="BLAX01000001">
    <property type="protein sequence ID" value="GET31371.1"/>
    <property type="molecule type" value="Genomic_DNA"/>
</dbReference>
<keyword evidence="1 5" id="KW-0489">Methyltransferase</keyword>
<dbReference type="Pfam" id="PF13649">
    <property type="entry name" value="Methyltransf_25"/>
    <property type="match status" value="1"/>
</dbReference>
<dbReference type="SUPFAM" id="SSF53335">
    <property type="entry name" value="S-adenosyl-L-methionine-dependent methyltransferases"/>
    <property type="match status" value="1"/>
</dbReference>
<dbReference type="GO" id="GO:0000179">
    <property type="term" value="F:rRNA (adenine-N6,N6-)-dimethyltransferase activity"/>
    <property type="evidence" value="ECO:0007669"/>
    <property type="project" value="InterPro"/>
</dbReference>
<dbReference type="PANTHER" id="PTHR43861">
    <property type="entry name" value="TRANS-ACONITATE 2-METHYLTRANSFERASE-RELATED"/>
    <property type="match status" value="1"/>
</dbReference>
<accession>A0A5M4AV04</accession>
<dbReference type="SMART" id="SM00650">
    <property type="entry name" value="rADc"/>
    <property type="match status" value="1"/>
</dbReference>
<dbReference type="InterPro" id="IPR020598">
    <property type="entry name" value="rRNA_Ade_methylase_Trfase_N"/>
</dbReference>
<proteinExistence type="predicted"/>
<evidence type="ECO:0000259" key="4">
    <source>
        <dbReference type="SMART" id="SM00650"/>
    </source>
</evidence>
<comment type="caution">
    <text evidence="5">The sequence shown here is derived from an EMBL/GenBank/DDBJ whole genome shotgun (WGS) entry which is preliminary data.</text>
</comment>
<gene>
    <name evidence="5" type="ORF">PbJCM13498_02340</name>
</gene>
<evidence type="ECO:0000256" key="3">
    <source>
        <dbReference type="ARBA" id="ARBA00022691"/>
    </source>
</evidence>
<dbReference type="PANTHER" id="PTHR43861:SF1">
    <property type="entry name" value="TRANS-ACONITATE 2-METHYLTRANSFERASE"/>
    <property type="match status" value="1"/>
</dbReference>
<evidence type="ECO:0000313" key="5">
    <source>
        <dbReference type="EMBL" id="GET31371.1"/>
    </source>
</evidence>
<evidence type="ECO:0000313" key="6">
    <source>
        <dbReference type="Proteomes" id="UP000391834"/>
    </source>
</evidence>
<sequence>MQADHETDVKNLKSKNMKFNWNPDLYDDKHDFVFKFGEEIVKLLNPQKGEKILDIGCGTGDLTKKISEQCGKVIGIDNSNEMIQAAQKKYPEISFIHDDAINYQLDDTFDAIFSNAVLHWITQPDTMIQNANRHLKIGGRYVVEFGGKGCNYSIINTLKEQLDKEGLNYPSIESMLYYPSISQYSTVLENNGFEVNLALLFDRPTELKGGINGLHDFIEMFLNWLFKHVSDSDKSAIIKRTIDSLKPQIFDGKSWLADYRRIRIVAHKKNEIK</sequence>
<keyword evidence="6" id="KW-1185">Reference proteome</keyword>
<evidence type="ECO:0000256" key="1">
    <source>
        <dbReference type="ARBA" id="ARBA00022603"/>
    </source>
</evidence>
<dbReference type="Gene3D" id="3.40.50.150">
    <property type="entry name" value="Vaccinia Virus protein VP39"/>
    <property type="match status" value="1"/>
</dbReference>
<keyword evidence="3" id="KW-0949">S-adenosyl-L-methionine</keyword>
<feature type="domain" description="Ribosomal RNA adenine methylase transferase N-terminal" evidence="4">
    <location>
        <begin position="36"/>
        <end position="149"/>
    </location>
</feature>
<protein>
    <submittedName>
        <fullName evidence="5">SAM-dependent methyltransferase</fullName>
    </submittedName>
</protein>
<dbReference type="InterPro" id="IPR041698">
    <property type="entry name" value="Methyltransf_25"/>
</dbReference>
<organism evidence="5 6">
    <name type="scientific">Prolixibacter bellariivorans</name>
    <dbReference type="NCBI Taxonomy" id="314319"/>
    <lineage>
        <taxon>Bacteria</taxon>
        <taxon>Pseudomonadati</taxon>
        <taxon>Bacteroidota</taxon>
        <taxon>Bacteroidia</taxon>
        <taxon>Marinilabiliales</taxon>
        <taxon>Prolixibacteraceae</taxon>
        <taxon>Prolixibacter</taxon>
    </lineage>
</organism>
<name>A0A5M4AV04_9BACT</name>
<dbReference type="Proteomes" id="UP000391834">
    <property type="component" value="Unassembled WGS sequence"/>
</dbReference>